<accession>A0A3Q9JN00</accession>
<name>A0A3Q9JN00_9GAMM</name>
<gene>
    <name evidence="2" type="ORF">DM558_06570</name>
</gene>
<proteinExistence type="predicted"/>
<reference evidence="3" key="1">
    <citation type="submission" date="2018-06" db="EMBL/GenBank/DDBJ databases">
        <title>Complete genome of Pseudomonas insecticola strain QZS01.</title>
        <authorList>
            <person name="Wang J."/>
            <person name="Su Q."/>
        </authorList>
    </citation>
    <scope>NUCLEOTIDE SEQUENCE [LARGE SCALE GENOMIC DNA]</scope>
    <source>
        <strain evidence="3">QZS01</strain>
    </source>
</reference>
<keyword evidence="3" id="KW-1185">Reference proteome</keyword>
<dbReference type="GO" id="GO:0004519">
    <property type="term" value="F:endonuclease activity"/>
    <property type="evidence" value="ECO:0007669"/>
    <property type="project" value="UniProtKB-KW"/>
</dbReference>
<dbReference type="PANTHER" id="PTHR35149:SF2">
    <property type="entry name" value="DUF262 DOMAIN-CONTAINING PROTEIN"/>
    <property type="match status" value="1"/>
</dbReference>
<keyword evidence="2" id="KW-0255">Endonuclease</keyword>
<dbReference type="Pfam" id="PF07510">
    <property type="entry name" value="GmrSD_C"/>
    <property type="match status" value="1"/>
</dbReference>
<evidence type="ECO:0000313" key="3">
    <source>
        <dbReference type="Proteomes" id="UP000273143"/>
    </source>
</evidence>
<sequence>MSSKNSIEHVFPQTPETEYHLFDGDLDSFGNLALLNTSQNSSYGDKLFLEKKILFDKCGAIDSLKLWKIFQKASWESKDIKEHQKEMIHQLKTHYQAKFSADE</sequence>
<dbReference type="InterPro" id="IPR011089">
    <property type="entry name" value="GmrSD_C"/>
</dbReference>
<dbReference type="AlphaFoldDB" id="A0A3Q9JN00"/>
<evidence type="ECO:0000313" key="2">
    <source>
        <dbReference type="EMBL" id="AZS52191.1"/>
    </source>
</evidence>
<dbReference type="KEGG" id="emo:DM558_06570"/>
<keyword evidence="2" id="KW-0378">Hydrolase</keyword>
<evidence type="ECO:0000259" key="1">
    <source>
        <dbReference type="Pfam" id="PF07510"/>
    </source>
</evidence>
<protein>
    <submittedName>
        <fullName evidence="2">HNH endonuclease</fullName>
    </submittedName>
</protein>
<dbReference type="EMBL" id="CP029822">
    <property type="protein sequence ID" value="AZS52191.1"/>
    <property type="molecule type" value="Genomic_DNA"/>
</dbReference>
<dbReference type="RefSeq" id="WP_127164833.1">
    <property type="nucleotide sequence ID" value="NZ_CP029822.1"/>
</dbReference>
<organism evidence="2 3">
    <name type="scientific">Entomomonas moraniae</name>
    <dbReference type="NCBI Taxonomy" id="2213226"/>
    <lineage>
        <taxon>Bacteria</taxon>
        <taxon>Pseudomonadati</taxon>
        <taxon>Pseudomonadota</taxon>
        <taxon>Gammaproteobacteria</taxon>
        <taxon>Pseudomonadales</taxon>
        <taxon>Pseudomonadaceae</taxon>
        <taxon>Entomomonas</taxon>
    </lineage>
</organism>
<keyword evidence="2" id="KW-0540">Nuclease</keyword>
<dbReference type="Proteomes" id="UP000273143">
    <property type="component" value="Chromosome"/>
</dbReference>
<feature type="domain" description="GmrSD restriction endonucleases C-terminal" evidence="1">
    <location>
        <begin position="3"/>
        <end position="89"/>
    </location>
</feature>
<dbReference type="PANTHER" id="PTHR35149">
    <property type="entry name" value="SLL5132 PROTEIN"/>
    <property type="match status" value="1"/>
</dbReference>